<dbReference type="InterPro" id="IPR055178">
    <property type="entry name" value="RsdA/BaiN/AoA(So)-like_dom"/>
</dbReference>
<dbReference type="Gene3D" id="3.50.50.60">
    <property type="entry name" value="FAD/NAD(P)-binding domain"/>
    <property type="match status" value="1"/>
</dbReference>
<dbReference type="InterPro" id="IPR004792">
    <property type="entry name" value="BaiN-like"/>
</dbReference>
<dbReference type="SUPFAM" id="SSF160996">
    <property type="entry name" value="HI0933 insert domain-like"/>
    <property type="match status" value="1"/>
</dbReference>
<dbReference type="Pfam" id="PF22780">
    <property type="entry name" value="HI0933_like_1st"/>
    <property type="match status" value="1"/>
</dbReference>
<organism evidence="6 7">
    <name type="scientific">Leptothrix cholodnii (strain ATCC 51168 / LMG 8142 / SP-6)</name>
    <name type="common">Leptothrix discophora (strain SP-6)</name>
    <dbReference type="NCBI Taxonomy" id="395495"/>
    <lineage>
        <taxon>Bacteria</taxon>
        <taxon>Pseudomonadati</taxon>
        <taxon>Pseudomonadota</taxon>
        <taxon>Betaproteobacteria</taxon>
        <taxon>Burkholderiales</taxon>
        <taxon>Sphaerotilaceae</taxon>
        <taxon>Leptothrix</taxon>
    </lineage>
</organism>
<keyword evidence="3" id="KW-0274">FAD</keyword>
<dbReference type="InterPro" id="IPR022460">
    <property type="entry name" value="Flavoprotein_PP4765"/>
</dbReference>
<evidence type="ECO:0000259" key="5">
    <source>
        <dbReference type="Pfam" id="PF22780"/>
    </source>
</evidence>
<sequence length="458" mass="48018">MSNPQDLMDSPAPKRVLVIGAGPAGLMAAEALAEAGVQVDVCDAMPSVGRKFLLAGKGGLNLTHAENAESFLGRYREHASAVAPWLEAFGPAAIRDWAAGLGVSTFVGSSGKVFPEGMKAAPLLRAWLRRLRAQGVRLHMRHRWTGGLAVRLAPPDGPDATDAVQGWTVDFETPKGPVQRHADAVLLALGGGSWARLGSDGAWVPWLRQRGVAVAALQPANCGFDIGWSAHVAERHAGTPLKNVVLRLASEMAAEGGTTAPRFERLGEAVITATGIEGNLVYAASGLLREAIAAHGHVDVRLDLLPQRSEADLVTALARGRGSRSWPNHMREQTGLAGAQAALLREGLDAAAWMRLQHDAAALAHRIKALPLRLLAPRPIDEAISTAGGVALPPEAAGVDERLMLSALPGVYCAGEMLGWDAPTGGYLLTACLASGRWAARSMLARWGLSVPAIAVSS</sequence>
<evidence type="ECO:0000259" key="4">
    <source>
        <dbReference type="Pfam" id="PF03486"/>
    </source>
</evidence>
<gene>
    <name evidence="6" type="ordered locus">Lcho_1089</name>
</gene>
<dbReference type="Gene3D" id="2.40.30.10">
    <property type="entry name" value="Translation factors"/>
    <property type="match status" value="1"/>
</dbReference>
<evidence type="ECO:0000256" key="2">
    <source>
        <dbReference type="ARBA" id="ARBA00022630"/>
    </source>
</evidence>
<reference evidence="6 7" key="1">
    <citation type="submission" date="2008-03" db="EMBL/GenBank/DDBJ databases">
        <title>Complete sequence of Leptothrix cholodnii SP-6.</title>
        <authorList>
            <consortium name="US DOE Joint Genome Institute"/>
            <person name="Copeland A."/>
            <person name="Lucas S."/>
            <person name="Lapidus A."/>
            <person name="Glavina del Rio T."/>
            <person name="Dalin E."/>
            <person name="Tice H."/>
            <person name="Bruce D."/>
            <person name="Goodwin L."/>
            <person name="Pitluck S."/>
            <person name="Chertkov O."/>
            <person name="Brettin T."/>
            <person name="Detter J.C."/>
            <person name="Han C."/>
            <person name="Kuske C.R."/>
            <person name="Schmutz J."/>
            <person name="Larimer F."/>
            <person name="Land M."/>
            <person name="Hauser L."/>
            <person name="Kyrpides N."/>
            <person name="Lykidis A."/>
            <person name="Emerson D."/>
            <person name="Richardson P."/>
        </authorList>
    </citation>
    <scope>NUCLEOTIDE SEQUENCE [LARGE SCALE GENOMIC DNA]</scope>
    <source>
        <strain evidence="7">ATCC 51168 / LMG 8142 / SP-6</strain>
    </source>
</reference>
<proteinExistence type="predicted"/>
<dbReference type="Gene3D" id="1.10.8.260">
    <property type="entry name" value="HI0933 insert domain-like"/>
    <property type="match status" value="1"/>
</dbReference>
<comment type="cofactor">
    <cofactor evidence="1">
        <name>FAD</name>
        <dbReference type="ChEBI" id="CHEBI:57692"/>
    </cofactor>
</comment>
<dbReference type="PANTHER" id="PTHR42887:SF1">
    <property type="entry name" value="BLR3961 PROTEIN"/>
    <property type="match status" value="1"/>
</dbReference>
<keyword evidence="7" id="KW-1185">Reference proteome</keyword>
<dbReference type="NCBIfam" id="TIGR03862">
    <property type="entry name" value="flavo_PP4765"/>
    <property type="match status" value="1"/>
</dbReference>
<keyword evidence="2" id="KW-0285">Flavoprotein</keyword>
<accession>B1Y3W4</accession>
<dbReference type="PANTHER" id="PTHR42887">
    <property type="entry name" value="OS12G0638800 PROTEIN"/>
    <property type="match status" value="1"/>
</dbReference>
<dbReference type="SUPFAM" id="SSF51905">
    <property type="entry name" value="FAD/NAD(P)-binding domain"/>
    <property type="match status" value="1"/>
</dbReference>
<evidence type="ECO:0000313" key="7">
    <source>
        <dbReference type="Proteomes" id="UP000001693"/>
    </source>
</evidence>
<dbReference type="Proteomes" id="UP000001693">
    <property type="component" value="Chromosome"/>
</dbReference>
<dbReference type="eggNOG" id="COG2081">
    <property type="taxonomic scope" value="Bacteria"/>
</dbReference>
<dbReference type="AlphaFoldDB" id="B1Y3W4"/>
<dbReference type="PRINTS" id="PR00368">
    <property type="entry name" value="FADPNR"/>
</dbReference>
<dbReference type="InterPro" id="IPR036188">
    <property type="entry name" value="FAD/NAD-bd_sf"/>
</dbReference>
<name>B1Y3W4_LEPCP</name>
<dbReference type="InterPro" id="IPR023166">
    <property type="entry name" value="BaiN-like_dom_sf"/>
</dbReference>
<dbReference type="OrthoDB" id="5288829at2"/>
<dbReference type="STRING" id="395495.Lcho_1089"/>
<protein>
    <submittedName>
        <fullName evidence="6">HI0933 family protein</fullName>
    </submittedName>
</protein>
<evidence type="ECO:0000256" key="1">
    <source>
        <dbReference type="ARBA" id="ARBA00001974"/>
    </source>
</evidence>
<dbReference type="HOGENOM" id="CLU_025174_1_0_4"/>
<feature type="domain" description="RsdA/BaiN/AoA(So)-like Rossmann fold-like" evidence="4">
    <location>
        <begin position="15"/>
        <end position="441"/>
    </location>
</feature>
<evidence type="ECO:0000313" key="6">
    <source>
        <dbReference type="EMBL" id="ACB33358.1"/>
    </source>
</evidence>
<dbReference type="Pfam" id="PF03486">
    <property type="entry name" value="HI0933_like"/>
    <property type="match status" value="1"/>
</dbReference>
<evidence type="ECO:0000256" key="3">
    <source>
        <dbReference type="ARBA" id="ARBA00022827"/>
    </source>
</evidence>
<dbReference type="InterPro" id="IPR057661">
    <property type="entry name" value="RsdA/BaiN/AoA(So)_Rossmann"/>
</dbReference>
<dbReference type="KEGG" id="lch:Lcho_1089"/>
<dbReference type="NCBIfam" id="TIGR00275">
    <property type="entry name" value="aminoacetone oxidase family FAD-binding enzyme"/>
    <property type="match status" value="1"/>
</dbReference>
<dbReference type="EMBL" id="CP001013">
    <property type="protein sequence ID" value="ACB33358.1"/>
    <property type="molecule type" value="Genomic_DNA"/>
</dbReference>
<feature type="domain" description="RsdA/BaiN/AoA(So)-like insert" evidence="5">
    <location>
        <begin position="218"/>
        <end position="385"/>
    </location>
</feature>